<dbReference type="Proteomes" id="UP000001055">
    <property type="component" value="Unassembled WGS sequence"/>
</dbReference>
<accession>Q0U1I6</accession>
<evidence type="ECO:0000256" key="1">
    <source>
        <dbReference type="SAM" id="MobiDB-lite"/>
    </source>
</evidence>
<dbReference type="KEGG" id="pno:SNOG_14373"/>
<gene>
    <name evidence="2" type="ORF">SNOG_14373</name>
</gene>
<dbReference type="AlphaFoldDB" id="Q0U1I6"/>
<feature type="region of interest" description="Disordered" evidence="1">
    <location>
        <begin position="82"/>
        <end position="121"/>
    </location>
</feature>
<organism evidence="2 3">
    <name type="scientific">Phaeosphaeria nodorum (strain SN15 / ATCC MYA-4574 / FGSC 10173)</name>
    <name type="common">Glume blotch fungus</name>
    <name type="synonym">Parastagonospora nodorum</name>
    <dbReference type="NCBI Taxonomy" id="321614"/>
    <lineage>
        <taxon>Eukaryota</taxon>
        <taxon>Fungi</taxon>
        <taxon>Dikarya</taxon>
        <taxon>Ascomycota</taxon>
        <taxon>Pezizomycotina</taxon>
        <taxon>Dothideomycetes</taxon>
        <taxon>Pleosporomycetidae</taxon>
        <taxon>Pleosporales</taxon>
        <taxon>Pleosporineae</taxon>
        <taxon>Phaeosphaeriaceae</taxon>
        <taxon>Parastagonospora</taxon>
    </lineage>
</organism>
<reference evidence="3" key="1">
    <citation type="journal article" date="2007" name="Plant Cell">
        <title>Dothideomycete-plant interactions illuminated by genome sequencing and EST analysis of the wheat pathogen Stagonospora nodorum.</title>
        <authorList>
            <person name="Hane J.K."/>
            <person name="Lowe R.G."/>
            <person name="Solomon P.S."/>
            <person name="Tan K.C."/>
            <person name="Schoch C.L."/>
            <person name="Spatafora J.W."/>
            <person name="Crous P.W."/>
            <person name="Kodira C."/>
            <person name="Birren B.W."/>
            <person name="Galagan J.E."/>
            <person name="Torriani S.F."/>
            <person name="McDonald B.A."/>
            <person name="Oliver R.P."/>
        </authorList>
    </citation>
    <scope>NUCLEOTIDE SEQUENCE [LARGE SCALE GENOMIC DNA]</scope>
    <source>
        <strain evidence="3">SN15 / ATCC MYA-4574 / FGSC 10173</strain>
    </source>
</reference>
<evidence type="ECO:0000313" key="2">
    <source>
        <dbReference type="EMBL" id="EAT78244.1"/>
    </source>
</evidence>
<name>Q0U1I6_PHANO</name>
<dbReference type="InParanoid" id="Q0U1I6"/>
<protein>
    <submittedName>
        <fullName evidence="2">Uncharacterized protein</fullName>
    </submittedName>
</protein>
<evidence type="ECO:0000313" key="3">
    <source>
        <dbReference type="Proteomes" id="UP000001055"/>
    </source>
</evidence>
<feature type="region of interest" description="Disordered" evidence="1">
    <location>
        <begin position="148"/>
        <end position="181"/>
    </location>
</feature>
<dbReference type="GeneID" id="5981486"/>
<dbReference type="EMBL" id="CH445355">
    <property type="protein sequence ID" value="EAT78244.1"/>
    <property type="molecule type" value="Genomic_DNA"/>
</dbReference>
<sequence length="181" mass="21178">MCRPDWLYCRTKDCNNHIIRGGIKFEAYCYSLENPNRLQGGLRPNDDWFCNNIDWLYSPPPDQRVRSMIHCHVHLEAANKKRLKEEEEKNIKRQATERKLKERREKRLNDGNEGHAKPLEPLRVDQQTHRLTGVAKAQNSAVRFGLRHIDTPLVPRKRPTTKRPSVAKKSTDKPVVQRGKP</sequence>
<dbReference type="RefSeq" id="XP_001804562.1">
    <property type="nucleotide sequence ID" value="XM_001804510.1"/>
</dbReference>
<proteinExistence type="predicted"/>